<evidence type="ECO:0000256" key="3">
    <source>
        <dbReference type="ARBA" id="ARBA00022989"/>
    </source>
</evidence>
<evidence type="ECO:0000256" key="2">
    <source>
        <dbReference type="ARBA" id="ARBA00022692"/>
    </source>
</evidence>
<dbReference type="EMBL" id="QPJK01000007">
    <property type="protein sequence ID" value="RCW68828.1"/>
    <property type="molecule type" value="Genomic_DNA"/>
</dbReference>
<proteinExistence type="predicted"/>
<feature type="transmembrane region" description="Helical" evidence="5">
    <location>
        <begin position="50"/>
        <end position="67"/>
    </location>
</feature>
<accession>A0A368XP83</accession>
<dbReference type="AlphaFoldDB" id="A0A368XP83"/>
<protein>
    <submittedName>
        <fullName evidence="6">Uncharacterized protein DUF1656</fullName>
    </submittedName>
</protein>
<dbReference type="Proteomes" id="UP000252884">
    <property type="component" value="Unassembled WGS sequence"/>
</dbReference>
<evidence type="ECO:0000313" key="7">
    <source>
        <dbReference type="Proteomes" id="UP000252884"/>
    </source>
</evidence>
<comment type="caution">
    <text evidence="6">The sequence shown here is derived from an EMBL/GenBank/DDBJ whole genome shotgun (WGS) entry which is preliminary data.</text>
</comment>
<keyword evidence="1" id="KW-1003">Cell membrane</keyword>
<keyword evidence="7" id="KW-1185">Reference proteome</keyword>
<name>A0A368XP83_9BURK</name>
<gene>
    <name evidence="6" type="ORF">DES41_107350</name>
</gene>
<evidence type="ECO:0000256" key="5">
    <source>
        <dbReference type="SAM" id="Phobius"/>
    </source>
</evidence>
<dbReference type="RefSeq" id="WP_114470341.1">
    <property type="nucleotide sequence ID" value="NZ_QPJK01000007.1"/>
</dbReference>
<organism evidence="6 7">
    <name type="scientific">Pseudorhodoferax soli</name>
    <dbReference type="NCBI Taxonomy" id="545864"/>
    <lineage>
        <taxon>Bacteria</taxon>
        <taxon>Pseudomonadati</taxon>
        <taxon>Pseudomonadota</taxon>
        <taxon>Betaproteobacteria</taxon>
        <taxon>Burkholderiales</taxon>
        <taxon>Comamonadaceae</taxon>
    </lineage>
</organism>
<reference evidence="6 7" key="1">
    <citation type="submission" date="2018-07" db="EMBL/GenBank/DDBJ databases">
        <title>Genomic Encyclopedia of Type Strains, Phase IV (KMG-IV): sequencing the most valuable type-strain genomes for metagenomic binning, comparative biology and taxonomic classification.</title>
        <authorList>
            <person name="Goeker M."/>
        </authorList>
    </citation>
    <scope>NUCLEOTIDE SEQUENCE [LARGE SCALE GENOMIC DNA]</scope>
    <source>
        <strain evidence="6 7">DSM 21634</strain>
    </source>
</reference>
<sequence>MIGELSFYGLYMPWLMPLALGALAALWGLRRLLAATGLYRHIWHPALFDVALYVLLLHGLSRATYFLQTGSP</sequence>
<evidence type="ECO:0000256" key="4">
    <source>
        <dbReference type="ARBA" id="ARBA00023136"/>
    </source>
</evidence>
<evidence type="ECO:0000256" key="1">
    <source>
        <dbReference type="ARBA" id="ARBA00022475"/>
    </source>
</evidence>
<dbReference type="InterPro" id="IPR012451">
    <property type="entry name" value="DUF1656"/>
</dbReference>
<keyword evidence="3 5" id="KW-1133">Transmembrane helix</keyword>
<dbReference type="Pfam" id="PF07869">
    <property type="entry name" value="DUF1656"/>
    <property type="match status" value="1"/>
</dbReference>
<dbReference type="OrthoDB" id="6080293at2"/>
<evidence type="ECO:0000313" key="6">
    <source>
        <dbReference type="EMBL" id="RCW68828.1"/>
    </source>
</evidence>
<keyword evidence="4 5" id="KW-0472">Membrane</keyword>
<keyword evidence="2 5" id="KW-0812">Transmembrane</keyword>